<dbReference type="AlphaFoldDB" id="A0AAE3QKN8"/>
<dbReference type="Proteomes" id="UP001241110">
    <property type="component" value="Unassembled WGS sequence"/>
</dbReference>
<evidence type="ECO:0000313" key="1">
    <source>
        <dbReference type="EMBL" id="MDJ1481132.1"/>
    </source>
</evidence>
<accession>A0AAE3QKN8</accession>
<dbReference type="InterPro" id="IPR011652">
    <property type="entry name" value="MORN_2"/>
</dbReference>
<dbReference type="RefSeq" id="WP_313978489.1">
    <property type="nucleotide sequence ID" value="NZ_JASJOS010000004.1"/>
</dbReference>
<dbReference type="EMBL" id="JASJOS010000004">
    <property type="protein sequence ID" value="MDJ1481132.1"/>
    <property type="molecule type" value="Genomic_DNA"/>
</dbReference>
<proteinExistence type="predicted"/>
<gene>
    <name evidence="1" type="ORF">QNI16_11605</name>
</gene>
<sequence length="170" mass="19041">MLSCNSTDNHIAKLSSPQIELVFAKLKDGKQLPAGILSNGIKEGLWLEYDLRNGYIFRATSYSKGKKSGRELTYYKNNSIMTDTHYVNGIKQGNYISYFENGNPDSKGQYKNDQTSGVWEYYLSDGSLSKKIEFLNEGGKKVILDNGLEIPLPDEIPNTPIDSCNKVVID</sequence>
<name>A0AAE3QKN8_9BACT</name>
<evidence type="ECO:0000313" key="2">
    <source>
        <dbReference type="Proteomes" id="UP001241110"/>
    </source>
</evidence>
<protein>
    <recommendedName>
        <fullName evidence="3">Toxin-antitoxin system YwqK family antitoxin</fullName>
    </recommendedName>
</protein>
<dbReference type="Gene3D" id="3.90.930.1">
    <property type="match status" value="1"/>
</dbReference>
<dbReference type="SUPFAM" id="SSF82185">
    <property type="entry name" value="Histone H3 K4-specific methyltransferase SET7/9 N-terminal domain"/>
    <property type="match status" value="1"/>
</dbReference>
<organism evidence="1 2">
    <name type="scientific">Xanthocytophaga flava</name>
    <dbReference type="NCBI Taxonomy" id="3048013"/>
    <lineage>
        <taxon>Bacteria</taxon>
        <taxon>Pseudomonadati</taxon>
        <taxon>Bacteroidota</taxon>
        <taxon>Cytophagia</taxon>
        <taxon>Cytophagales</taxon>
        <taxon>Rhodocytophagaceae</taxon>
        <taxon>Xanthocytophaga</taxon>
    </lineage>
</organism>
<comment type="caution">
    <text evidence="1">The sequence shown here is derived from an EMBL/GenBank/DDBJ whole genome shotgun (WGS) entry which is preliminary data.</text>
</comment>
<dbReference type="Pfam" id="PF07661">
    <property type="entry name" value="MORN_2"/>
    <property type="match status" value="1"/>
</dbReference>
<reference evidence="1" key="1">
    <citation type="submission" date="2023-05" db="EMBL/GenBank/DDBJ databases">
        <authorList>
            <person name="Zhang X."/>
        </authorList>
    </citation>
    <scope>NUCLEOTIDE SEQUENCE</scope>
    <source>
        <strain evidence="1">YF14B1</strain>
    </source>
</reference>
<evidence type="ECO:0008006" key="3">
    <source>
        <dbReference type="Google" id="ProtNLM"/>
    </source>
</evidence>